<keyword evidence="5" id="KW-0325">Glycoprotein</keyword>
<proteinExistence type="predicted"/>
<dbReference type="PROSITE" id="PS50234">
    <property type="entry name" value="VWFA"/>
    <property type="match status" value="1"/>
</dbReference>
<dbReference type="PANTHER" id="PTHR24020:SF87">
    <property type="entry name" value="COLLAGEN ALPHA-1(VI) CHAIN-LIKE"/>
    <property type="match status" value="1"/>
</dbReference>
<dbReference type="GeneTree" id="ENSGT00940000163557"/>
<feature type="domain" description="VWFA" evidence="6">
    <location>
        <begin position="7"/>
        <end position="178"/>
    </location>
</feature>
<dbReference type="Proteomes" id="UP000008144">
    <property type="component" value="Chromosome 9"/>
</dbReference>
<dbReference type="GO" id="GO:0005576">
    <property type="term" value="C:extracellular region"/>
    <property type="evidence" value="ECO:0007669"/>
    <property type="project" value="UniProtKB-SubCell"/>
</dbReference>
<evidence type="ECO:0000313" key="8">
    <source>
        <dbReference type="Proteomes" id="UP000008144"/>
    </source>
</evidence>
<organism evidence="7 8">
    <name type="scientific">Ciona intestinalis</name>
    <name type="common">Transparent sea squirt</name>
    <name type="synonym">Ascidia intestinalis</name>
    <dbReference type="NCBI Taxonomy" id="7719"/>
    <lineage>
        <taxon>Eukaryota</taxon>
        <taxon>Metazoa</taxon>
        <taxon>Chordata</taxon>
        <taxon>Tunicata</taxon>
        <taxon>Ascidiacea</taxon>
        <taxon>Phlebobranchia</taxon>
        <taxon>Cionidae</taxon>
        <taxon>Ciona</taxon>
    </lineage>
</organism>
<dbReference type="InterPro" id="IPR050525">
    <property type="entry name" value="ECM_Assembly_Org"/>
</dbReference>
<evidence type="ECO:0000313" key="7">
    <source>
        <dbReference type="Ensembl" id="ENSCINP00000033576.1"/>
    </source>
</evidence>
<dbReference type="Gene3D" id="3.40.50.410">
    <property type="entry name" value="von Willebrand factor, type A domain"/>
    <property type="match status" value="1"/>
</dbReference>
<reference evidence="8" key="1">
    <citation type="journal article" date="2002" name="Science">
        <title>The draft genome of Ciona intestinalis: insights into chordate and vertebrate origins.</title>
        <authorList>
            <person name="Dehal P."/>
            <person name="Satou Y."/>
            <person name="Campbell R.K."/>
            <person name="Chapman J."/>
            <person name="Degnan B."/>
            <person name="De Tomaso A."/>
            <person name="Davidson B."/>
            <person name="Di Gregorio A."/>
            <person name="Gelpke M."/>
            <person name="Goodstein D.M."/>
            <person name="Harafuji N."/>
            <person name="Hastings K.E."/>
            <person name="Ho I."/>
            <person name="Hotta K."/>
            <person name="Huang W."/>
            <person name="Kawashima T."/>
            <person name="Lemaire P."/>
            <person name="Martinez D."/>
            <person name="Meinertzhagen I.A."/>
            <person name="Necula S."/>
            <person name="Nonaka M."/>
            <person name="Putnam N."/>
            <person name="Rash S."/>
            <person name="Saiga H."/>
            <person name="Satake M."/>
            <person name="Terry A."/>
            <person name="Yamada L."/>
            <person name="Wang H.G."/>
            <person name="Awazu S."/>
            <person name="Azumi K."/>
            <person name="Boore J."/>
            <person name="Branno M."/>
            <person name="Chin-Bow S."/>
            <person name="DeSantis R."/>
            <person name="Doyle S."/>
            <person name="Francino P."/>
            <person name="Keys D.N."/>
            <person name="Haga S."/>
            <person name="Hayashi H."/>
            <person name="Hino K."/>
            <person name="Imai K.S."/>
            <person name="Inaba K."/>
            <person name="Kano S."/>
            <person name="Kobayashi K."/>
            <person name="Kobayashi M."/>
            <person name="Lee B.I."/>
            <person name="Makabe K.W."/>
            <person name="Manohar C."/>
            <person name="Matassi G."/>
            <person name="Medina M."/>
            <person name="Mochizuki Y."/>
            <person name="Mount S."/>
            <person name="Morishita T."/>
            <person name="Miura S."/>
            <person name="Nakayama A."/>
            <person name="Nishizaka S."/>
            <person name="Nomoto H."/>
            <person name="Ohta F."/>
            <person name="Oishi K."/>
            <person name="Rigoutsos I."/>
            <person name="Sano M."/>
            <person name="Sasaki A."/>
            <person name="Sasakura Y."/>
            <person name="Shoguchi E."/>
            <person name="Shin-i T."/>
            <person name="Spagnuolo A."/>
            <person name="Stainier D."/>
            <person name="Suzuki M.M."/>
            <person name="Tassy O."/>
            <person name="Takatori N."/>
            <person name="Tokuoka M."/>
            <person name="Yagi K."/>
            <person name="Yoshizaki F."/>
            <person name="Wada S."/>
            <person name="Zhang C."/>
            <person name="Hyatt P.D."/>
            <person name="Larimer F."/>
            <person name="Detter C."/>
            <person name="Doggett N."/>
            <person name="Glavina T."/>
            <person name="Hawkins T."/>
            <person name="Richardson P."/>
            <person name="Lucas S."/>
            <person name="Kohara Y."/>
            <person name="Levine M."/>
            <person name="Satoh N."/>
            <person name="Rokhsar D.S."/>
        </authorList>
    </citation>
    <scope>NUCLEOTIDE SEQUENCE [LARGE SCALE GENOMIC DNA]</scope>
</reference>
<reference evidence="7" key="3">
    <citation type="submission" date="2025-08" db="UniProtKB">
        <authorList>
            <consortium name="Ensembl"/>
        </authorList>
    </citation>
    <scope>IDENTIFICATION</scope>
</reference>
<dbReference type="AlphaFoldDB" id="H2XV92"/>
<protein>
    <recommendedName>
        <fullName evidence="6">VWFA domain-containing protein</fullName>
    </recommendedName>
</protein>
<evidence type="ECO:0000256" key="4">
    <source>
        <dbReference type="ARBA" id="ARBA00022737"/>
    </source>
</evidence>
<evidence type="ECO:0000256" key="3">
    <source>
        <dbReference type="ARBA" id="ARBA00022729"/>
    </source>
</evidence>
<accession>H2XV92</accession>
<evidence type="ECO:0000256" key="2">
    <source>
        <dbReference type="ARBA" id="ARBA00022525"/>
    </source>
</evidence>
<evidence type="ECO:0000259" key="6">
    <source>
        <dbReference type="PROSITE" id="PS50234"/>
    </source>
</evidence>
<dbReference type="SMART" id="SM00327">
    <property type="entry name" value="VWA"/>
    <property type="match status" value="1"/>
</dbReference>
<dbReference type="SUPFAM" id="SSF53300">
    <property type="entry name" value="vWA-like"/>
    <property type="match status" value="1"/>
</dbReference>
<dbReference type="HOGENOM" id="CLU_008905_4_0_1"/>
<reference evidence="7" key="4">
    <citation type="submission" date="2025-09" db="UniProtKB">
        <authorList>
            <consortium name="Ensembl"/>
        </authorList>
    </citation>
    <scope>IDENTIFICATION</scope>
</reference>
<keyword evidence="8" id="KW-1185">Reference proteome</keyword>
<dbReference type="PANTHER" id="PTHR24020">
    <property type="entry name" value="COLLAGEN ALPHA"/>
    <property type="match status" value="1"/>
</dbReference>
<reference evidence="7" key="2">
    <citation type="journal article" date="2008" name="Genome Biol.">
        <title>Improved genome assembly and evidence-based global gene model set for the chordate Ciona intestinalis: new insight into intron and operon populations.</title>
        <authorList>
            <person name="Satou Y."/>
            <person name="Mineta K."/>
            <person name="Ogasawara M."/>
            <person name="Sasakura Y."/>
            <person name="Shoguchi E."/>
            <person name="Ueno K."/>
            <person name="Yamada L."/>
            <person name="Matsumoto J."/>
            <person name="Wasserscheid J."/>
            <person name="Dewar K."/>
            <person name="Wiley G.B."/>
            <person name="Macmil S.L."/>
            <person name="Roe B.A."/>
            <person name="Zeller R.W."/>
            <person name="Hastings K.E."/>
            <person name="Lemaire P."/>
            <person name="Lindquist E."/>
            <person name="Endo T."/>
            <person name="Hotta K."/>
            <person name="Inaba K."/>
        </authorList>
    </citation>
    <scope>NUCLEOTIDE SEQUENCE [LARGE SCALE GENOMIC DNA]</scope>
    <source>
        <strain evidence="7">wild type</strain>
    </source>
</reference>
<name>H2XV92_CIOIN</name>
<dbReference type="InterPro" id="IPR036465">
    <property type="entry name" value="vWFA_dom_sf"/>
</dbReference>
<dbReference type="EMBL" id="EAAA01002954">
    <property type="status" value="NOT_ANNOTATED_CDS"/>
    <property type="molecule type" value="Genomic_DNA"/>
</dbReference>
<keyword evidence="4" id="KW-0677">Repeat</keyword>
<keyword evidence="2" id="KW-0964">Secreted</keyword>
<evidence type="ECO:0000256" key="1">
    <source>
        <dbReference type="ARBA" id="ARBA00004613"/>
    </source>
</evidence>
<dbReference type="Pfam" id="PF00092">
    <property type="entry name" value="VWA"/>
    <property type="match status" value="1"/>
</dbReference>
<dbReference type="PRINTS" id="PR00453">
    <property type="entry name" value="VWFADOMAIN"/>
</dbReference>
<dbReference type="FunFam" id="3.40.50.410:FF:000004">
    <property type="entry name" value="collagen alpha-6(VI) chain"/>
    <property type="match status" value="1"/>
</dbReference>
<dbReference type="InParanoid" id="H2XV92"/>
<dbReference type="InterPro" id="IPR002035">
    <property type="entry name" value="VWF_A"/>
</dbReference>
<keyword evidence="3" id="KW-0732">Signal</keyword>
<sequence>CNSGKLDLIFLIDESTSVLENDFDGIKVWLRNTISSFPIGEEYTQIGLATYSDNPRIIFHLNKYHKLDDIRKAVLEVEHTSGGTATGKAILYLTNNMFTHENGVRPNAKRLVVVLTDGKSQDDVIVPSRIAKESGIVMFAIGVGKVVMGELRAIASDPDRYVYKINDFSALESIRRELSHSIASLESQGKTSTKEQGQAGELQLLEFQKGVQKMMNFLEKLHRTLQIGFKILQVVRKSRN</sequence>
<dbReference type="OMA" id="NMFTHEN"/>
<dbReference type="Ensembl" id="ENSCINT00000032201.1">
    <property type="protein sequence ID" value="ENSCINP00000033576.1"/>
    <property type="gene ID" value="ENSCING00000021290.1"/>
</dbReference>
<evidence type="ECO:0000256" key="5">
    <source>
        <dbReference type="ARBA" id="ARBA00023180"/>
    </source>
</evidence>
<comment type="subcellular location">
    <subcellularLocation>
        <location evidence="1">Secreted</location>
    </subcellularLocation>
</comment>